<dbReference type="EMBL" id="JXJT01000001">
    <property type="protein sequence ID" value="PCS04848.1"/>
    <property type="molecule type" value="Genomic_DNA"/>
</dbReference>
<dbReference type="Proteomes" id="UP000185655">
    <property type="component" value="Unassembled WGS sequence"/>
</dbReference>
<dbReference type="STRING" id="1122154.SAMN02746068_01026"/>
<sequence>MTKEELIDAFGVNNWKYEKGDPYREKLLELTYGDLVDKLIHLKSQTAIVNFGGASVK</sequence>
<dbReference type="RefSeq" id="WP_167362581.1">
    <property type="nucleotide sequence ID" value="NZ_FPKS01000004.1"/>
</dbReference>
<evidence type="ECO:0000313" key="1">
    <source>
        <dbReference type="EMBL" id="PCS04848.1"/>
    </source>
</evidence>
<reference evidence="2 3" key="2">
    <citation type="submission" date="2016-11" db="EMBL/GenBank/DDBJ databases">
        <authorList>
            <person name="Jaros S."/>
            <person name="Januszkiewicz K."/>
            <person name="Wedrychowicz H."/>
        </authorList>
    </citation>
    <scope>NUCLEOTIDE SEQUENCE [LARGE SCALE GENOMIC DNA]</scope>
    <source>
        <strain evidence="2 3">DSM 22330</strain>
    </source>
</reference>
<protein>
    <submittedName>
        <fullName evidence="2">Uncharacterized protein</fullName>
    </submittedName>
</protein>
<name>A0A1K2HBS1_9LACT</name>
<accession>A0A1K2HBS1</accession>
<proteinExistence type="predicted"/>
<evidence type="ECO:0000313" key="3">
    <source>
        <dbReference type="Proteomes" id="UP000185655"/>
    </source>
</evidence>
<dbReference type="AlphaFoldDB" id="A0A1K2HBS1"/>
<organism evidence="2 3">
    <name type="scientific">Pseudolactococcus chungangensis CAU 28 = DSM 22330</name>
    <dbReference type="NCBI Taxonomy" id="1122154"/>
    <lineage>
        <taxon>Bacteria</taxon>
        <taxon>Bacillati</taxon>
        <taxon>Bacillota</taxon>
        <taxon>Bacilli</taxon>
        <taxon>Lactobacillales</taxon>
        <taxon>Streptococcaceae</taxon>
        <taxon>Pseudolactococcus</taxon>
    </lineage>
</organism>
<dbReference type="Proteomes" id="UP000218979">
    <property type="component" value="Unassembled WGS sequence"/>
</dbReference>
<evidence type="ECO:0000313" key="4">
    <source>
        <dbReference type="Proteomes" id="UP000218979"/>
    </source>
</evidence>
<evidence type="ECO:0000313" key="2">
    <source>
        <dbReference type="EMBL" id="SFZ73977.1"/>
    </source>
</evidence>
<gene>
    <name evidence="1" type="ORF">RR45_GL000167</name>
    <name evidence="2" type="ORF">SAMN02746068_01026</name>
</gene>
<reference evidence="1 4" key="1">
    <citation type="submission" date="2014-12" db="EMBL/GenBank/DDBJ databases">
        <title>Draft genome sequences of 10 type strains of Lactococcus.</title>
        <authorList>
            <person name="Sun Z."/>
            <person name="Zhong Z."/>
            <person name="Liu W."/>
            <person name="Zhang W."/>
            <person name="Zhang H."/>
        </authorList>
    </citation>
    <scope>NUCLEOTIDE SEQUENCE [LARGE SCALE GENOMIC DNA]</scope>
    <source>
        <strain evidence="1 4">DSM 22330</strain>
    </source>
</reference>
<keyword evidence="4" id="KW-1185">Reference proteome</keyword>
<dbReference type="EMBL" id="FPKS01000004">
    <property type="protein sequence ID" value="SFZ73977.1"/>
    <property type="molecule type" value="Genomic_DNA"/>
</dbReference>